<keyword evidence="1" id="KW-1133">Transmembrane helix</keyword>
<comment type="caution">
    <text evidence="2">The sequence shown here is derived from an EMBL/GenBank/DDBJ whole genome shotgun (WGS) entry which is preliminary data.</text>
</comment>
<keyword evidence="1" id="KW-0472">Membrane</keyword>
<dbReference type="Proteomes" id="UP000308349">
    <property type="component" value="Unassembled WGS sequence"/>
</dbReference>
<proteinExistence type="predicted"/>
<dbReference type="AlphaFoldDB" id="A0A5R8P4Q6"/>
<dbReference type="EMBL" id="VBUU01000079">
    <property type="protein sequence ID" value="TLF91635.1"/>
    <property type="molecule type" value="Genomic_DNA"/>
</dbReference>
<gene>
    <name evidence="2" type="ORF">FEK35_31055</name>
</gene>
<evidence type="ECO:0000313" key="2">
    <source>
        <dbReference type="EMBL" id="TLF91635.1"/>
    </source>
</evidence>
<accession>A0A5R8P4Q6</accession>
<name>A0A5R8P4Q6_9NOCA</name>
<protein>
    <submittedName>
        <fullName evidence="2">Uncharacterized protein</fullName>
    </submittedName>
</protein>
<reference evidence="2 3" key="1">
    <citation type="submission" date="2019-05" db="EMBL/GenBank/DDBJ databases">
        <title>Genomes sequences of two Nocardia cyriacigeorgica environmental isolates, type strains Nocardia asteroides ATCC 19247 and Nocardia cyriacigeorgica DSM 44484.</title>
        <authorList>
            <person name="Vautrin F."/>
            <person name="Bergeron E."/>
            <person name="Dubost A."/>
            <person name="Abrouk D."/>
            <person name="Rodriguez Nava V."/>
            <person name="Pujic P."/>
        </authorList>
    </citation>
    <scope>NUCLEOTIDE SEQUENCE [LARGE SCALE GENOMIC DNA]</scope>
    <source>
        <strain evidence="2 3">EML 1456</strain>
    </source>
</reference>
<sequence>MATVTGPAEVGVGVGVAVVVAGAVVVVCAARGGGVFVHAEPATSTVAATAIPTGVDHLKVRMFRPVV</sequence>
<evidence type="ECO:0000313" key="3">
    <source>
        <dbReference type="Proteomes" id="UP000308349"/>
    </source>
</evidence>
<keyword evidence="1" id="KW-0812">Transmembrane</keyword>
<feature type="transmembrane region" description="Helical" evidence="1">
    <location>
        <begin position="12"/>
        <end position="30"/>
    </location>
</feature>
<organism evidence="2 3">
    <name type="scientific">Nocardia cyriacigeorgica</name>
    <dbReference type="NCBI Taxonomy" id="135487"/>
    <lineage>
        <taxon>Bacteria</taxon>
        <taxon>Bacillati</taxon>
        <taxon>Actinomycetota</taxon>
        <taxon>Actinomycetes</taxon>
        <taxon>Mycobacteriales</taxon>
        <taxon>Nocardiaceae</taxon>
        <taxon>Nocardia</taxon>
    </lineage>
</organism>
<evidence type="ECO:0000256" key="1">
    <source>
        <dbReference type="SAM" id="Phobius"/>
    </source>
</evidence>